<dbReference type="SFLD" id="SFLDG01200">
    <property type="entry name" value="SUF1.1"/>
    <property type="match status" value="1"/>
</dbReference>
<evidence type="ECO:0000256" key="2">
    <source>
        <dbReference type="ARBA" id="ARBA00007409"/>
    </source>
</evidence>
<proteinExistence type="inferred from homology"/>
<dbReference type="SFLD" id="SFLDG01180">
    <property type="entry name" value="SUF1"/>
    <property type="match status" value="1"/>
</dbReference>
<evidence type="ECO:0000313" key="5">
    <source>
        <dbReference type="EMBL" id="POS75703.1"/>
    </source>
</evidence>
<dbReference type="AlphaFoldDB" id="A0A2P5HZN8"/>
<dbReference type="EMBL" id="MAVT02000454">
    <property type="protein sequence ID" value="POS75703.1"/>
    <property type="molecule type" value="Genomic_DNA"/>
</dbReference>
<dbReference type="SFLD" id="SFLDS00019">
    <property type="entry name" value="Glutathione_Transferase_(cytos"/>
    <property type="match status" value="1"/>
</dbReference>
<dbReference type="GO" id="GO:0005737">
    <property type="term" value="C:cytoplasm"/>
    <property type="evidence" value="ECO:0007669"/>
    <property type="project" value="TreeGrafter"/>
</dbReference>
<organism evidence="5 6">
    <name type="scientific">Diaporthe helianthi</name>
    <dbReference type="NCBI Taxonomy" id="158607"/>
    <lineage>
        <taxon>Eukaryota</taxon>
        <taxon>Fungi</taxon>
        <taxon>Dikarya</taxon>
        <taxon>Ascomycota</taxon>
        <taxon>Pezizomycotina</taxon>
        <taxon>Sordariomycetes</taxon>
        <taxon>Sordariomycetidae</taxon>
        <taxon>Diaporthales</taxon>
        <taxon>Diaporthaceae</taxon>
        <taxon>Diaporthe</taxon>
    </lineage>
</organism>
<comment type="caution">
    <text evidence="5">The sequence shown here is derived from an EMBL/GenBank/DDBJ whole genome shotgun (WGS) entry which is preliminary data.</text>
</comment>
<feature type="domain" description="Thioredoxin-like fold" evidence="4">
    <location>
        <begin position="23"/>
        <end position="127"/>
    </location>
</feature>
<sequence length="270" mass="30056">MSPITELKAHRGWPGHGTHVWSPFVVKLEARLRFAGVPYTTGAGGPRGAPKGKIPYVEFQRPQAGGGGVVEQMGDSTLIAGHFVDEGILPDLNGRLSAEDRARDLATRALMEEKLCFYHTRERWLDHYYIMRDHALSSIPWPIRVVVGQIVYRSHKAMLYGQGTLRLSDEEVRAAKTEIWDTINGVLTSVRSAQAARSPGETASKKRPFWFLGGDEPTEVDTSLFGMIVSVLLATSAGPESQGIVKGYPVVVEYAERIHMTYFPDYEKWQ</sequence>
<feature type="domain" description="Metaxin glutathione S-transferase" evidence="3">
    <location>
        <begin position="210"/>
        <end position="258"/>
    </location>
</feature>
<protein>
    <recommendedName>
        <fullName evidence="7">Thioredoxin-like fold domain-containing protein</fullName>
    </recommendedName>
</protein>
<dbReference type="InterPro" id="IPR012336">
    <property type="entry name" value="Thioredoxin-like_fold"/>
</dbReference>
<comment type="similarity">
    <text evidence="2">Belongs to the GST superfamily.</text>
</comment>
<dbReference type="PANTHER" id="PTHR12289">
    <property type="entry name" value="METAXIN RELATED"/>
    <property type="match status" value="1"/>
</dbReference>
<keyword evidence="6" id="KW-1185">Reference proteome</keyword>
<reference evidence="5" key="1">
    <citation type="submission" date="2017-09" db="EMBL/GenBank/DDBJ databases">
        <title>Polyketide synthases of a Diaporthe helianthi virulent isolate.</title>
        <authorList>
            <person name="Baroncelli R."/>
        </authorList>
    </citation>
    <scope>NUCLEOTIDE SEQUENCE [LARGE SCALE GENOMIC DNA]</scope>
    <source>
        <strain evidence="5">7/96</strain>
    </source>
</reference>
<dbReference type="InterPro" id="IPR040079">
    <property type="entry name" value="Glutathione_S-Trfase"/>
</dbReference>
<evidence type="ECO:0000259" key="4">
    <source>
        <dbReference type="Pfam" id="PF17172"/>
    </source>
</evidence>
<evidence type="ECO:0000259" key="3">
    <source>
        <dbReference type="Pfam" id="PF17171"/>
    </source>
</evidence>
<evidence type="ECO:0008006" key="7">
    <source>
        <dbReference type="Google" id="ProtNLM"/>
    </source>
</evidence>
<dbReference type="STRING" id="158607.A0A2P5HZN8"/>
<dbReference type="CDD" id="cd03193">
    <property type="entry name" value="GST_C_Metaxin"/>
    <property type="match status" value="1"/>
</dbReference>
<dbReference type="Pfam" id="PF17171">
    <property type="entry name" value="GST_C_6"/>
    <property type="match status" value="1"/>
</dbReference>
<dbReference type="PANTHER" id="PTHR12289:SF41">
    <property type="entry name" value="FAILED AXON CONNECTIONS-RELATED"/>
    <property type="match status" value="1"/>
</dbReference>
<dbReference type="InterPro" id="IPR050931">
    <property type="entry name" value="Mito_Protein_Transport_Metaxin"/>
</dbReference>
<accession>A0A2P5HZN8</accession>
<dbReference type="InterPro" id="IPR036282">
    <property type="entry name" value="Glutathione-S-Trfase_C_sf"/>
</dbReference>
<dbReference type="Proteomes" id="UP000094444">
    <property type="component" value="Unassembled WGS sequence"/>
</dbReference>
<dbReference type="Pfam" id="PF17172">
    <property type="entry name" value="GST_N_4"/>
    <property type="match status" value="1"/>
</dbReference>
<evidence type="ECO:0000313" key="6">
    <source>
        <dbReference type="Proteomes" id="UP000094444"/>
    </source>
</evidence>
<dbReference type="InParanoid" id="A0A2P5HZN8"/>
<dbReference type="SUPFAM" id="SSF47616">
    <property type="entry name" value="GST C-terminal domain-like"/>
    <property type="match status" value="1"/>
</dbReference>
<gene>
    <name evidence="5" type="ORF">DHEL01_v205899</name>
</gene>
<name>A0A2P5HZN8_DIAHE</name>
<dbReference type="OrthoDB" id="5809458at2759"/>
<dbReference type="InterPro" id="IPR033468">
    <property type="entry name" value="Metaxin_GST"/>
</dbReference>
<evidence type="ECO:0000256" key="1">
    <source>
        <dbReference type="ARBA" id="ARBA00006475"/>
    </source>
</evidence>
<comment type="similarity">
    <text evidence="1">Belongs to the FAX family.</text>
</comment>
<dbReference type="InterPro" id="IPR026928">
    <property type="entry name" value="FAX/IsoI-like"/>
</dbReference>